<keyword evidence="2" id="KW-0808">Transferase</keyword>
<dbReference type="OMA" id="WIANERF"/>
<protein>
    <submittedName>
        <fullName evidence="2">Lysine acetyltransferase</fullName>
    </submittedName>
</protein>
<reference evidence="2 3" key="1">
    <citation type="submission" date="2016-10" db="EMBL/GenBank/DDBJ databases">
        <title>Genome sequence of the basidiomycete white-rot fungus Trametes pubescens.</title>
        <authorList>
            <person name="Makela M.R."/>
            <person name="Granchi Z."/>
            <person name="Peng M."/>
            <person name="De Vries R.P."/>
            <person name="Grigoriev I."/>
            <person name="Riley R."/>
            <person name="Hilden K."/>
        </authorList>
    </citation>
    <scope>NUCLEOTIDE SEQUENCE [LARGE SCALE GENOMIC DNA]</scope>
    <source>
        <strain evidence="2 3">FBCC735</strain>
    </source>
</reference>
<dbReference type="Pfam" id="PF22998">
    <property type="entry name" value="GNAT_LYC1-like"/>
    <property type="match status" value="1"/>
</dbReference>
<name>A0A1M2V2G3_TRAPU</name>
<comment type="caution">
    <text evidence="2">The sequence shown here is derived from an EMBL/GenBank/DDBJ whole genome shotgun (WGS) entry which is preliminary data.</text>
</comment>
<dbReference type="PANTHER" id="PTHR34815:SF2">
    <property type="entry name" value="N-ACETYLTRANSFERASE DOMAIN-CONTAINING PROTEIN"/>
    <property type="match status" value="1"/>
</dbReference>
<dbReference type="Proteomes" id="UP000184267">
    <property type="component" value="Unassembled WGS sequence"/>
</dbReference>
<dbReference type="EMBL" id="MNAD01001723">
    <property type="protein sequence ID" value="OJT01726.1"/>
    <property type="molecule type" value="Genomic_DNA"/>
</dbReference>
<sequence length="429" mass="47934">MSFADLSLFPATPEQVLESRIRSAVEWAKSLSLQDYIQRDVIMDKYEHAADGKLITWYAVANTQKTVPTTANLLPRRVLAPRNDSTTIDFMCSCETYRRTAVIAKRAKEVDAREVREVTAYGIASVYTPASKRGNGYARHMMRLLHWVLAPRSALPSPFPAEWGTAPDIDVLRALGVANAQFSVLYSDVGPTFYQSSGLTPGSNDGWVVQGVVTTTKAVHAHSHASRSPHGLNLQRFSEDDVLALYARDASWLKDDISRLAGDSDRTLFSFLPDRGVGAFVLQRIMTLSQADRTPVLPSAQWGVAVLPQGVRSLKEALKQVVDPLSFATWTLELNATPRALVVTRLRADALTFPVLLDELIEVAREEKVELVEFWYLPAALRAVAEARGWASAERKEHLSAVKWYGEERGDEIEWVYNEKRQGVRIHRD</sequence>
<dbReference type="PANTHER" id="PTHR34815">
    <property type="entry name" value="LYSINE ACETYLTRANSFERASE"/>
    <property type="match status" value="1"/>
</dbReference>
<dbReference type="GO" id="GO:0016740">
    <property type="term" value="F:transferase activity"/>
    <property type="evidence" value="ECO:0007669"/>
    <property type="project" value="UniProtKB-KW"/>
</dbReference>
<evidence type="ECO:0000313" key="3">
    <source>
        <dbReference type="Proteomes" id="UP000184267"/>
    </source>
</evidence>
<evidence type="ECO:0000259" key="1">
    <source>
        <dbReference type="Pfam" id="PF22998"/>
    </source>
</evidence>
<organism evidence="2 3">
    <name type="scientific">Trametes pubescens</name>
    <name type="common">White-rot fungus</name>
    <dbReference type="NCBI Taxonomy" id="154538"/>
    <lineage>
        <taxon>Eukaryota</taxon>
        <taxon>Fungi</taxon>
        <taxon>Dikarya</taxon>
        <taxon>Basidiomycota</taxon>
        <taxon>Agaricomycotina</taxon>
        <taxon>Agaricomycetes</taxon>
        <taxon>Polyporales</taxon>
        <taxon>Polyporaceae</taxon>
        <taxon>Trametes</taxon>
    </lineage>
</organism>
<evidence type="ECO:0000313" key="2">
    <source>
        <dbReference type="EMBL" id="OJT01726.1"/>
    </source>
</evidence>
<keyword evidence="3" id="KW-1185">Reference proteome</keyword>
<dbReference type="STRING" id="154538.A0A1M2V2G3"/>
<dbReference type="InterPro" id="IPR053013">
    <property type="entry name" value="LAT"/>
</dbReference>
<feature type="domain" description="LYC1 C-terminal" evidence="1">
    <location>
        <begin position="224"/>
        <end position="420"/>
    </location>
</feature>
<dbReference type="InterPro" id="IPR055100">
    <property type="entry name" value="GNAT_LYC1-like"/>
</dbReference>
<gene>
    <name evidence="2" type="ORF">TRAPUB_7782</name>
</gene>
<accession>A0A1M2V2G3</accession>
<dbReference type="OrthoDB" id="2020070at2759"/>
<proteinExistence type="predicted"/>
<dbReference type="AlphaFoldDB" id="A0A1M2V2G3"/>